<keyword evidence="2" id="KW-1185">Reference proteome</keyword>
<accession>A0A9N9E4N1</accession>
<comment type="caution">
    <text evidence="1">The sequence shown here is derived from an EMBL/GenBank/DDBJ whole genome shotgun (WGS) entry which is preliminary data.</text>
</comment>
<name>A0A9N9E4N1_9GLOM</name>
<dbReference type="EMBL" id="CAJVPZ010014518">
    <property type="protein sequence ID" value="CAG8658260.1"/>
    <property type="molecule type" value="Genomic_DNA"/>
</dbReference>
<reference evidence="1" key="1">
    <citation type="submission" date="2021-06" db="EMBL/GenBank/DDBJ databases">
        <authorList>
            <person name="Kallberg Y."/>
            <person name="Tangrot J."/>
            <person name="Rosling A."/>
        </authorList>
    </citation>
    <scope>NUCLEOTIDE SEQUENCE</scope>
    <source>
        <strain evidence="1">IN212</strain>
    </source>
</reference>
<evidence type="ECO:0000313" key="1">
    <source>
        <dbReference type="EMBL" id="CAG8658260.1"/>
    </source>
</evidence>
<gene>
    <name evidence="1" type="ORF">RFULGI_LOCUS8743</name>
</gene>
<dbReference type="AlphaFoldDB" id="A0A9N9E4N1"/>
<proteinExistence type="predicted"/>
<sequence length="213" mass="24821">SQNDNKLVKRKKQTNVSQYLYHPLPDNIQQQFEQHIIRGTVASGLPFKWIQDEDIVAAFKLINPTIKLPSRHKLSGSILKKEYKKVLEMSQLRGKIMQERKLKSIEKAARQIHNPHIVLPIVSDSEENYSSQDSDLELDQVDDNRTNNDIHWEEVVANWLMLLKNEQFEEDLDLTEIDETVHPATSQEAKWPLLQIFQDNIEQPDSYNLLLGN</sequence>
<organism evidence="1 2">
    <name type="scientific">Racocetra fulgida</name>
    <dbReference type="NCBI Taxonomy" id="60492"/>
    <lineage>
        <taxon>Eukaryota</taxon>
        <taxon>Fungi</taxon>
        <taxon>Fungi incertae sedis</taxon>
        <taxon>Mucoromycota</taxon>
        <taxon>Glomeromycotina</taxon>
        <taxon>Glomeromycetes</taxon>
        <taxon>Diversisporales</taxon>
        <taxon>Gigasporaceae</taxon>
        <taxon>Racocetra</taxon>
    </lineage>
</organism>
<protein>
    <submittedName>
        <fullName evidence="1">15653_t:CDS:1</fullName>
    </submittedName>
</protein>
<dbReference type="Proteomes" id="UP000789396">
    <property type="component" value="Unassembled WGS sequence"/>
</dbReference>
<dbReference type="OrthoDB" id="2432654at2759"/>
<feature type="non-terminal residue" evidence="1">
    <location>
        <position position="213"/>
    </location>
</feature>
<evidence type="ECO:0000313" key="2">
    <source>
        <dbReference type="Proteomes" id="UP000789396"/>
    </source>
</evidence>